<protein>
    <submittedName>
        <fullName evidence="8">Uncharacterized protein</fullName>
    </submittedName>
</protein>
<dbReference type="Pfam" id="PF04858">
    <property type="entry name" value="TH1"/>
    <property type="match status" value="1"/>
</dbReference>
<feature type="compositionally biased region" description="Basic and acidic residues" evidence="7">
    <location>
        <begin position="36"/>
        <end position="45"/>
    </location>
</feature>
<evidence type="ECO:0000256" key="3">
    <source>
        <dbReference type="ARBA" id="ARBA00022491"/>
    </source>
</evidence>
<dbReference type="InterPro" id="IPR006942">
    <property type="entry name" value="TH1"/>
</dbReference>
<comment type="similarity">
    <text evidence="2">Belongs to the NELF-D family.</text>
</comment>
<dbReference type="GO" id="GO:0003723">
    <property type="term" value="F:RNA binding"/>
    <property type="evidence" value="ECO:0007669"/>
    <property type="project" value="TreeGrafter"/>
</dbReference>
<keyword evidence="3" id="KW-0678">Repressor</keyword>
<evidence type="ECO:0000256" key="5">
    <source>
        <dbReference type="ARBA" id="ARBA00023163"/>
    </source>
</evidence>
<evidence type="ECO:0000256" key="6">
    <source>
        <dbReference type="ARBA" id="ARBA00023242"/>
    </source>
</evidence>
<gene>
    <name evidence="8" type="ORF">CROS1456_LOCUS8508</name>
</gene>
<sequence>MVPVLSPRDGERGPAMKRAADDKNSDGNAEGEEGPEDPRKRPRLDQDPVLGQLEAVFQQKDAITEPEVLDTMKQYVAVGGKPQTVVEMLSESYVGYGAMINVVVDWIANFVPHPEAQDALGRDCLWKFLSQFVRENFDPAAFSDVFSSGGGFPEWLQGLIEFPEGRKLIYELTDQHRSCLFLNFAVHHILQQGFDKEVAAVGGSISGNFNVFNRLLMRKMEELYTAPEDEKDFVLNQLFQMCCSDEIKYTYSKLVLSKAFDMPYGGYFKRYAEQLDIYAAKNAGLTAWKMKSLFLLSSGYNVKNIEAAFCIGSILRSSSTVLGEVQKLSRMYKQEEGERPSLELLKNPELMEKLLCELFAPKRILTDQHRAHITDIVKEVVFHNSEDDMKTITDAIEGAILCAQTVSAGERLSELRLDFLDIPVASIGICQWLRARLMDPEFLDSGNALFVPLLQLIQEILERQPLQRRDILNLISDTLPRIGNSLHNFSKQLLEKSTIVLTKGECYMFSSFVHTLLERKLDRSLIRHLSNTICRKFEPPFSSFFQTSVLTVLQKALA</sequence>
<evidence type="ECO:0000256" key="1">
    <source>
        <dbReference type="ARBA" id="ARBA00004123"/>
    </source>
</evidence>
<keyword evidence="6" id="KW-0539">Nucleus</keyword>
<feature type="compositionally biased region" description="Basic and acidic residues" evidence="7">
    <location>
        <begin position="8"/>
        <end position="25"/>
    </location>
</feature>
<accession>A0A7S3CGQ1</accession>
<evidence type="ECO:0000256" key="7">
    <source>
        <dbReference type="SAM" id="MobiDB-lite"/>
    </source>
</evidence>
<name>A0A7S3CGQ1_9CHLO</name>
<evidence type="ECO:0000256" key="4">
    <source>
        <dbReference type="ARBA" id="ARBA00023015"/>
    </source>
</evidence>
<keyword evidence="4" id="KW-0805">Transcription regulation</keyword>
<evidence type="ECO:0000256" key="2">
    <source>
        <dbReference type="ARBA" id="ARBA00005726"/>
    </source>
</evidence>
<reference evidence="8" key="1">
    <citation type="submission" date="2021-01" db="EMBL/GenBank/DDBJ databases">
        <authorList>
            <person name="Corre E."/>
            <person name="Pelletier E."/>
            <person name="Niang G."/>
            <person name="Scheremetjew M."/>
            <person name="Finn R."/>
            <person name="Kale V."/>
            <person name="Holt S."/>
            <person name="Cochrane G."/>
            <person name="Meng A."/>
            <person name="Brown T."/>
            <person name="Cohen L."/>
        </authorList>
    </citation>
    <scope>NUCLEOTIDE SEQUENCE</scope>
    <source>
        <strain evidence="8">RCC1871</strain>
    </source>
</reference>
<dbReference type="GO" id="GO:0034244">
    <property type="term" value="P:negative regulation of transcription elongation by RNA polymerase II"/>
    <property type="evidence" value="ECO:0007669"/>
    <property type="project" value="TreeGrafter"/>
</dbReference>
<dbReference type="AlphaFoldDB" id="A0A7S3CGQ1"/>
<comment type="subcellular location">
    <subcellularLocation>
        <location evidence="1">Nucleus</location>
    </subcellularLocation>
</comment>
<proteinExistence type="inferred from homology"/>
<feature type="region of interest" description="Disordered" evidence="7">
    <location>
        <begin position="1"/>
        <end position="45"/>
    </location>
</feature>
<organism evidence="8">
    <name type="scientific">Chloropicon roscoffensis</name>
    <dbReference type="NCBI Taxonomy" id="1461544"/>
    <lineage>
        <taxon>Eukaryota</taxon>
        <taxon>Viridiplantae</taxon>
        <taxon>Chlorophyta</taxon>
        <taxon>Chloropicophyceae</taxon>
        <taxon>Chloropicales</taxon>
        <taxon>Chloropicaceae</taxon>
        <taxon>Chloropicon</taxon>
    </lineage>
</organism>
<evidence type="ECO:0000313" key="8">
    <source>
        <dbReference type="EMBL" id="CAE0195411.1"/>
    </source>
</evidence>
<dbReference type="GO" id="GO:0032021">
    <property type="term" value="C:NELF complex"/>
    <property type="evidence" value="ECO:0007669"/>
    <property type="project" value="TreeGrafter"/>
</dbReference>
<dbReference type="PANTHER" id="PTHR12144:SF0">
    <property type="entry name" value="NEGATIVE ELONGATION FACTOR C_D"/>
    <property type="match status" value="1"/>
</dbReference>
<keyword evidence="5" id="KW-0804">Transcription</keyword>
<dbReference type="PANTHER" id="PTHR12144">
    <property type="entry name" value="NEGATIVE ELONGATION FACTOR D"/>
    <property type="match status" value="1"/>
</dbReference>
<dbReference type="EMBL" id="HBHZ01011025">
    <property type="protein sequence ID" value="CAE0195411.1"/>
    <property type="molecule type" value="Transcribed_RNA"/>
</dbReference>